<keyword evidence="2" id="KW-1185">Reference proteome</keyword>
<reference evidence="1 2" key="1">
    <citation type="journal article" date="2014" name="Genome Announc.">
        <title>Complete genome sequence of Magnetospirillum gryphiswaldense MSR-1.</title>
        <authorList>
            <person name="Wang X."/>
            <person name="Wang Q."/>
            <person name="Zhang W."/>
            <person name="Wang Y."/>
            <person name="Li L."/>
            <person name="Wen T."/>
            <person name="Zhang T."/>
            <person name="Zhang Y."/>
            <person name="Xu J."/>
            <person name="Hu J."/>
            <person name="Li S."/>
            <person name="Liu L."/>
            <person name="Liu J."/>
            <person name="Jiang W."/>
            <person name="Tian J."/>
            <person name="Li Y."/>
            <person name="Schuler D."/>
            <person name="Wang L."/>
            <person name="Li J."/>
        </authorList>
    </citation>
    <scope>NUCLEOTIDE SEQUENCE [LARGE SCALE GENOMIC DNA]</scope>
    <source>
        <strain evidence="2">DSM 6361 / JCM 21280 / NBRC 15271 / MSR-1</strain>
    </source>
</reference>
<dbReference type="KEGG" id="mgy:MGMSRv2__1771"/>
<organism evidence="1 2">
    <name type="scientific">Magnetospirillum gryphiswaldense (strain DSM 6361 / JCM 21280 / NBRC 15271 / MSR-1)</name>
    <dbReference type="NCBI Taxonomy" id="431944"/>
    <lineage>
        <taxon>Bacteria</taxon>
        <taxon>Pseudomonadati</taxon>
        <taxon>Pseudomonadota</taxon>
        <taxon>Alphaproteobacteria</taxon>
        <taxon>Rhodospirillales</taxon>
        <taxon>Rhodospirillaceae</taxon>
        <taxon>Magnetospirillum</taxon>
    </lineage>
</organism>
<sequence length="79" mass="8952">MRALRIHWTQAETTAGHHDTVSVPDRPEVDRDEALDQVFARIAAALPDLSARQESIQRDGRVEVASSDMVLLFRWLNGR</sequence>
<dbReference type="HOGENOM" id="CLU_2601827_0_0_5"/>
<proteinExistence type="predicted"/>
<name>V6F3X5_MAGGM</name>
<dbReference type="EMBL" id="HG794546">
    <property type="protein sequence ID" value="CDK98986.1"/>
    <property type="molecule type" value="Genomic_DNA"/>
</dbReference>
<evidence type="ECO:0000313" key="1">
    <source>
        <dbReference type="EMBL" id="CDK98986.1"/>
    </source>
</evidence>
<dbReference type="AlphaFoldDB" id="V6F3X5"/>
<dbReference type="STRING" id="1430440.MGMSRv2__1771"/>
<protein>
    <submittedName>
        <fullName evidence="1">Uncharacterized protein</fullName>
    </submittedName>
</protein>
<evidence type="ECO:0000313" key="2">
    <source>
        <dbReference type="Proteomes" id="UP000018922"/>
    </source>
</evidence>
<gene>
    <name evidence="1" type="ordered locus">MGMSRv2__1771</name>
</gene>
<dbReference type="Proteomes" id="UP000018922">
    <property type="component" value="Chromosome I"/>
</dbReference>
<accession>V6F3X5</accession>